<gene>
    <name evidence="1" type="primary">BRWD1</name>
    <name evidence="1" type="ORF">LPJ66_008974</name>
</gene>
<reference evidence="1" key="1">
    <citation type="submission" date="2022-07" db="EMBL/GenBank/DDBJ databases">
        <title>Phylogenomic reconstructions and comparative analyses of Kickxellomycotina fungi.</title>
        <authorList>
            <person name="Reynolds N.K."/>
            <person name="Stajich J.E."/>
            <person name="Barry K."/>
            <person name="Grigoriev I.V."/>
            <person name="Crous P."/>
            <person name="Smith M.E."/>
        </authorList>
    </citation>
    <scope>NUCLEOTIDE SEQUENCE</scope>
    <source>
        <strain evidence="1">Benny 63K</strain>
    </source>
</reference>
<accession>A0ACC1ICN7</accession>
<name>A0ACC1ICN7_9FUNG</name>
<evidence type="ECO:0000313" key="2">
    <source>
        <dbReference type="Proteomes" id="UP001150581"/>
    </source>
</evidence>
<dbReference type="Proteomes" id="UP001150581">
    <property type="component" value="Unassembled WGS sequence"/>
</dbReference>
<evidence type="ECO:0000313" key="1">
    <source>
        <dbReference type="EMBL" id="KAJ1887707.1"/>
    </source>
</evidence>
<comment type="caution">
    <text evidence="1">The sequence shown here is derived from an EMBL/GenBank/DDBJ whole genome shotgun (WGS) entry which is preliminary data.</text>
</comment>
<keyword evidence="2" id="KW-1185">Reference proteome</keyword>
<proteinExistence type="predicted"/>
<organism evidence="1 2">
    <name type="scientific">Kickxella alabastrina</name>
    <dbReference type="NCBI Taxonomy" id="61397"/>
    <lineage>
        <taxon>Eukaryota</taxon>
        <taxon>Fungi</taxon>
        <taxon>Fungi incertae sedis</taxon>
        <taxon>Zoopagomycota</taxon>
        <taxon>Kickxellomycotina</taxon>
        <taxon>Kickxellomycetes</taxon>
        <taxon>Kickxellales</taxon>
        <taxon>Kickxellaceae</taxon>
        <taxon>Kickxella</taxon>
    </lineage>
</organism>
<sequence length="171" mass="19082">MFGVRIGRRGMPQLALALNFLIAHYLAQGPLRTAAEPLRQILEDTAQQLLPRRFDWQGNQHTRTYDELVKEYPHIAGSELLNIVQAIANRDSSALLTAGGTVLGRTHKAPPTSNGVENSLVNKLRSRSANPAQSPMNRSTRLPLSVLASFRKLVRCHGHKYPTYCVLFDRT</sequence>
<dbReference type="EMBL" id="JANBPG010001927">
    <property type="protein sequence ID" value="KAJ1887707.1"/>
    <property type="molecule type" value="Genomic_DNA"/>
</dbReference>
<protein>
    <submittedName>
        <fullName evidence="1">Bromodomain and WD repeat-containing protein 1</fullName>
    </submittedName>
</protein>
<feature type="non-terminal residue" evidence="1">
    <location>
        <position position="171"/>
    </location>
</feature>